<proteinExistence type="predicted"/>
<dbReference type="EMBL" id="PQXM01000272">
    <property type="protein sequence ID" value="TGO74554.1"/>
    <property type="molecule type" value="Genomic_DNA"/>
</dbReference>
<comment type="caution">
    <text evidence="2">The sequence shown here is derived from an EMBL/GenBank/DDBJ whole genome shotgun (WGS) entry which is preliminary data.</text>
</comment>
<reference evidence="2 3" key="1">
    <citation type="submission" date="2017-12" db="EMBL/GenBank/DDBJ databases">
        <title>Comparative genomics of Botrytis spp.</title>
        <authorList>
            <person name="Valero-Jimenez C.A."/>
            <person name="Tapia P."/>
            <person name="Veloso J."/>
            <person name="Silva-Moreno E."/>
            <person name="Staats M."/>
            <person name="Valdes J.H."/>
            <person name="Van Kan J.A.L."/>
        </authorList>
    </citation>
    <scope>NUCLEOTIDE SEQUENCE [LARGE SCALE GENOMIC DNA]</scope>
    <source>
        <strain evidence="2 3">Be9601</strain>
    </source>
</reference>
<name>A0A4Z1JMI9_9HELO</name>
<gene>
    <name evidence="2" type="ORF">BELL_0273g00150</name>
</gene>
<protein>
    <submittedName>
        <fullName evidence="2">Uncharacterized protein</fullName>
    </submittedName>
</protein>
<keyword evidence="3" id="KW-1185">Reference proteome</keyword>
<dbReference type="AlphaFoldDB" id="A0A4Z1JMI9"/>
<dbReference type="Proteomes" id="UP000297229">
    <property type="component" value="Unassembled WGS sequence"/>
</dbReference>
<evidence type="ECO:0000313" key="2">
    <source>
        <dbReference type="EMBL" id="TGO74554.1"/>
    </source>
</evidence>
<evidence type="ECO:0000256" key="1">
    <source>
        <dbReference type="SAM" id="MobiDB-lite"/>
    </source>
</evidence>
<sequence>MTSRASALNIHIGKITDRAKPGNDNGGLLSGDQKQRVNPRPGSRHLFPSTDSNPRRHSSALDQSIATLVFSRLLCE</sequence>
<feature type="region of interest" description="Disordered" evidence="1">
    <location>
        <begin position="1"/>
        <end position="61"/>
    </location>
</feature>
<accession>A0A4Z1JMI9</accession>
<organism evidence="2 3">
    <name type="scientific">Botrytis elliptica</name>
    <dbReference type="NCBI Taxonomy" id="278938"/>
    <lineage>
        <taxon>Eukaryota</taxon>
        <taxon>Fungi</taxon>
        <taxon>Dikarya</taxon>
        <taxon>Ascomycota</taxon>
        <taxon>Pezizomycotina</taxon>
        <taxon>Leotiomycetes</taxon>
        <taxon>Helotiales</taxon>
        <taxon>Sclerotiniaceae</taxon>
        <taxon>Botrytis</taxon>
    </lineage>
</organism>
<evidence type="ECO:0000313" key="3">
    <source>
        <dbReference type="Proteomes" id="UP000297229"/>
    </source>
</evidence>